<sequence>MNRHYFLGGNTPLGFHSYFDSLLGQREANKIYVIKGGPGTGKSTLMKKAAQWAEEHGYHTDCLHCSSDPDSLDGMVIPELGVGMVDGTSPHIVDPKNPACVDTIIHLGDFWDEAAIRRHKEEILQYNTEIQGYYARAYRYLRTAGDFYSAIGEINRECLDEAYIRESAAELTQGLEPNGSGTGRIRKLFLTAISPCGVVGFPETFTYANIRVLNGSICGGGSRVLKRAAAVFIENGYDIECFYDPLQPADSIAHLVVPALELFITTNDVLVQFPNAEKTIDLDGMLYAKALERHEEELAEYKELIGTMLDQAVAVMKRAKSTHDLLEGCYVPYMDFKKINGVHKRVIKDMDQFAD</sequence>
<dbReference type="InterPro" id="IPR027417">
    <property type="entry name" value="P-loop_NTPase"/>
</dbReference>
<reference evidence="1" key="1">
    <citation type="submission" date="2020-10" db="EMBL/GenBank/DDBJ databases">
        <authorList>
            <person name="Gilroy R."/>
        </authorList>
    </citation>
    <scope>NUCLEOTIDE SEQUENCE</scope>
    <source>
        <strain evidence="1">ChiSjej4B22-9803</strain>
    </source>
</reference>
<accession>A0A9D1LUE8</accession>
<evidence type="ECO:0000313" key="1">
    <source>
        <dbReference type="EMBL" id="HIU48189.1"/>
    </source>
</evidence>
<comment type="caution">
    <text evidence="1">The sequence shown here is derived from an EMBL/GenBank/DDBJ whole genome shotgun (WGS) entry which is preliminary data.</text>
</comment>
<evidence type="ECO:0000313" key="2">
    <source>
        <dbReference type="Proteomes" id="UP000824111"/>
    </source>
</evidence>
<reference evidence="1" key="2">
    <citation type="journal article" date="2021" name="PeerJ">
        <title>Extensive microbial diversity within the chicken gut microbiome revealed by metagenomics and culture.</title>
        <authorList>
            <person name="Gilroy R."/>
            <person name="Ravi A."/>
            <person name="Getino M."/>
            <person name="Pursley I."/>
            <person name="Horton D.L."/>
            <person name="Alikhan N.F."/>
            <person name="Baker D."/>
            <person name="Gharbi K."/>
            <person name="Hall N."/>
            <person name="Watson M."/>
            <person name="Adriaenssens E.M."/>
            <person name="Foster-Nyarko E."/>
            <person name="Jarju S."/>
            <person name="Secka A."/>
            <person name="Antonio M."/>
            <person name="Oren A."/>
            <person name="Chaudhuri R.R."/>
            <person name="La Ragione R."/>
            <person name="Hildebrand F."/>
            <person name="Pallen M.J."/>
        </authorList>
    </citation>
    <scope>NUCLEOTIDE SEQUENCE</scope>
    <source>
        <strain evidence="1">ChiSjej4B22-9803</strain>
    </source>
</reference>
<name>A0A9D1LUE8_9FIRM</name>
<dbReference type="Gene3D" id="3.40.50.300">
    <property type="entry name" value="P-loop containing nucleotide triphosphate hydrolases"/>
    <property type="match status" value="1"/>
</dbReference>
<dbReference type="Proteomes" id="UP000824111">
    <property type="component" value="Unassembled WGS sequence"/>
</dbReference>
<dbReference type="EMBL" id="DVND01000059">
    <property type="protein sequence ID" value="HIU48189.1"/>
    <property type="molecule type" value="Genomic_DNA"/>
</dbReference>
<gene>
    <name evidence="1" type="ORF">IAB04_02370</name>
</gene>
<dbReference type="SUPFAM" id="SSF52540">
    <property type="entry name" value="P-loop containing nucleoside triphosphate hydrolases"/>
    <property type="match status" value="1"/>
</dbReference>
<protein>
    <submittedName>
        <fullName evidence="1">ATPase</fullName>
    </submittedName>
</protein>
<dbReference type="AlphaFoldDB" id="A0A9D1LUE8"/>
<proteinExistence type="predicted"/>
<organism evidence="1 2">
    <name type="scientific">Candidatus Avimonoglobus intestinipullorum</name>
    <dbReference type="NCBI Taxonomy" id="2840699"/>
    <lineage>
        <taxon>Bacteria</taxon>
        <taxon>Bacillati</taxon>
        <taxon>Bacillota</taxon>
        <taxon>Clostridia</taxon>
        <taxon>Eubacteriales</taxon>
        <taxon>Candidatus Avimonoglobus</taxon>
    </lineage>
</organism>